<organism evidence="1">
    <name type="scientific">Siphoviridae sp. cttpk5</name>
    <dbReference type="NCBI Taxonomy" id="2826496"/>
    <lineage>
        <taxon>Viruses</taxon>
        <taxon>Duplodnaviria</taxon>
        <taxon>Heunggongvirae</taxon>
        <taxon>Uroviricota</taxon>
        <taxon>Caudoviricetes</taxon>
    </lineage>
</organism>
<evidence type="ECO:0000313" key="1">
    <source>
        <dbReference type="EMBL" id="DAD94136.1"/>
    </source>
</evidence>
<accession>A0A8S5NIT8</accession>
<dbReference type="EMBL" id="BK015174">
    <property type="protein sequence ID" value="DAD94136.1"/>
    <property type="molecule type" value="Genomic_DNA"/>
</dbReference>
<protein>
    <submittedName>
        <fullName evidence="1">Tail protein</fullName>
    </submittedName>
</protein>
<name>A0A8S5NIT8_9CAUD</name>
<reference evidence="1" key="1">
    <citation type="journal article" date="2021" name="Proc. Natl. Acad. Sci. U.S.A.">
        <title>A Catalog of Tens of Thousands of Viruses from Human Metagenomes Reveals Hidden Associations with Chronic Diseases.</title>
        <authorList>
            <person name="Tisza M.J."/>
            <person name="Buck C.B."/>
        </authorList>
    </citation>
    <scope>NUCLEOTIDE SEQUENCE</scope>
    <source>
        <strain evidence="1">Cttpk5</strain>
    </source>
</reference>
<sequence>MANKYVNKIVVGTEVKLDLSADTIVPSDLKKGVTAHDKSGAPIVGSNEFDVNSQDATAAVAEVLKDKTFYARGSKLTGTMPDNGGQTLDIADKDEEPAIPMGFHDGSGKARIKPTEKAKLIPGNIKSGISILGVVGSYGGEAVKAQANKNVTPSFSEQVVTPDPDFDYLPQVTVAAIPVTYTDNAAGGQTLQIGG</sequence>
<proteinExistence type="predicted"/>